<dbReference type="Proteomes" id="UP001379945">
    <property type="component" value="Unassembled WGS sequence"/>
</dbReference>
<accession>A0ABU9C7C1</accession>
<evidence type="ECO:0000313" key="2">
    <source>
        <dbReference type="Proteomes" id="UP001379945"/>
    </source>
</evidence>
<dbReference type="EMBL" id="JBBUTI010000009">
    <property type="protein sequence ID" value="MEK8047556.1"/>
    <property type="molecule type" value="Genomic_DNA"/>
</dbReference>
<name>A0ABU9C7C1_9BURK</name>
<dbReference type="RefSeq" id="WP_341399862.1">
    <property type="nucleotide sequence ID" value="NZ_JBBUTI010000009.1"/>
</dbReference>
<comment type="caution">
    <text evidence="1">The sequence shown here is derived from an EMBL/GenBank/DDBJ whole genome shotgun (WGS) entry which is preliminary data.</text>
</comment>
<gene>
    <name evidence="1" type="ORF">AACH00_14440</name>
</gene>
<organism evidence="1 2">
    <name type="scientific">Ideonella margarita</name>
    <dbReference type="NCBI Taxonomy" id="2984191"/>
    <lineage>
        <taxon>Bacteria</taxon>
        <taxon>Pseudomonadati</taxon>
        <taxon>Pseudomonadota</taxon>
        <taxon>Betaproteobacteria</taxon>
        <taxon>Burkholderiales</taxon>
        <taxon>Sphaerotilaceae</taxon>
        <taxon>Ideonella</taxon>
    </lineage>
</organism>
<evidence type="ECO:0000313" key="1">
    <source>
        <dbReference type="EMBL" id="MEK8047556.1"/>
    </source>
</evidence>
<reference evidence="1 2" key="1">
    <citation type="submission" date="2024-04" db="EMBL/GenBank/DDBJ databases">
        <title>Novel species of the genus Ideonella isolated from streams.</title>
        <authorList>
            <person name="Lu H."/>
        </authorList>
    </citation>
    <scope>NUCLEOTIDE SEQUENCE [LARGE SCALE GENOMIC DNA]</scope>
    <source>
        <strain evidence="1 2">LYT19W</strain>
    </source>
</reference>
<keyword evidence="2" id="KW-1185">Reference proteome</keyword>
<protein>
    <recommendedName>
        <fullName evidence="3">Tetratricopeptide repeat protein</fullName>
    </recommendedName>
</protein>
<proteinExistence type="predicted"/>
<evidence type="ECO:0008006" key="3">
    <source>
        <dbReference type="Google" id="ProtNLM"/>
    </source>
</evidence>
<sequence>MDNTPAAPASPLQDLADHVMAMHAHDLDSAREQLLADAPALLYTADRTGLVAYLRTAEHVLLGHQNDPAALRPILAALVPLAAAHPPVQHGLQRAELAMSMAAGAPAAVGDLPPDEQVKAHYNAALARTRLGDYPGATALLDGAVAAAKAAPEHRGAQIALAAVANNIAADLRFDFQPPADDAAKAMLHAALTARDAWAAVGGWLEVERADWQIAMCASTAGEGALAVKHAQAGLDACQANEATDYELCFAWQAMALAALSAGDKPAATRARDAMQGCIGQLEDAGSSEYAGHCLAEIDAALAA</sequence>